<accession>A0ABP9J8T8</accession>
<dbReference type="EMBL" id="BAABIW010000009">
    <property type="protein sequence ID" value="GAA5022795.1"/>
    <property type="molecule type" value="Genomic_DNA"/>
</dbReference>
<evidence type="ECO:0000313" key="2">
    <source>
        <dbReference type="Proteomes" id="UP001500427"/>
    </source>
</evidence>
<reference evidence="2" key="1">
    <citation type="journal article" date="2019" name="Int. J. Syst. Evol. Microbiol.">
        <title>The Global Catalogue of Microorganisms (GCM) 10K type strain sequencing project: providing services to taxonomists for standard genome sequencing and annotation.</title>
        <authorList>
            <consortium name="The Broad Institute Genomics Platform"/>
            <consortium name="The Broad Institute Genome Sequencing Center for Infectious Disease"/>
            <person name="Wu L."/>
            <person name="Ma J."/>
        </authorList>
    </citation>
    <scope>NUCLEOTIDE SEQUENCE [LARGE SCALE GENOMIC DNA]</scope>
    <source>
        <strain evidence="2">JCM 17687</strain>
    </source>
</reference>
<evidence type="ECO:0000313" key="1">
    <source>
        <dbReference type="EMBL" id="GAA5022795.1"/>
    </source>
</evidence>
<keyword evidence="2" id="KW-1185">Reference proteome</keyword>
<dbReference type="RefSeq" id="WP_345506679.1">
    <property type="nucleotide sequence ID" value="NZ_BAABIW010000009.1"/>
</dbReference>
<name>A0ABP9J8T8_9MICO</name>
<comment type="caution">
    <text evidence="1">The sequence shown here is derived from an EMBL/GenBank/DDBJ whole genome shotgun (WGS) entry which is preliminary data.</text>
</comment>
<dbReference type="Proteomes" id="UP001500427">
    <property type="component" value="Unassembled WGS sequence"/>
</dbReference>
<dbReference type="InterPro" id="IPR021466">
    <property type="entry name" value="Put_rhamnosyl_transferase"/>
</dbReference>
<proteinExistence type="predicted"/>
<dbReference type="Pfam" id="PF11316">
    <property type="entry name" value="Rhamno_transf"/>
    <property type="match status" value="1"/>
</dbReference>
<organism evidence="1 2">
    <name type="scientific">Terrabacter aeriphilus</name>
    <dbReference type="NCBI Taxonomy" id="515662"/>
    <lineage>
        <taxon>Bacteria</taxon>
        <taxon>Bacillati</taxon>
        <taxon>Actinomycetota</taxon>
        <taxon>Actinomycetes</taxon>
        <taxon>Micrococcales</taxon>
        <taxon>Intrasporangiaceae</taxon>
        <taxon>Terrabacter</taxon>
    </lineage>
</organism>
<evidence type="ECO:0008006" key="3">
    <source>
        <dbReference type="Google" id="ProtNLM"/>
    </source>
</evidence>
<gene>
    <name evidence="1" type="ORF">GCM10023258_13420</name>
</gene>
<sequence>MFFVGHTRFSLYLPGSTAWAATRRFSSAEEYQAYLFSEERLAPRAEMFFERSLPQIDLAVRSHRVQHIVSYSDVLPSDYKNRMHEASTKYPWLVLDEYEDGRGKYNADRVAANMLRHNGVAGGIYGNYRLDDDDLLAVDYFDRMAAHMHDSSVGMYVSLGAGITAIQSAGRFWNARHVMQRMFSAGLLSVCRRNEDGTVDRPLNYFSHHLADQRSPVISDSRSPGFFWNRTVLQDTSFSTSEVDLPRLNNELSRLRSPASTHEVIDLFPVMQGLVELEAAPVAS</sequence>
<protein>
    <recommendedName>
        <fullName evidence="3">Rhamnosyltransferase</fullName>
    </recommendedName>
</protein>